<protein>
    <submittedName>
        <fullName evidence="2">Three-Cys-motif partner protein TcmP</fullName>
    </submittedName>
</protein>
<sequence length="374" mass="42446">MRSKPFFDESTEQSRAKAAIVSKYFDAWAKLITRQPHVDRIAYLDLFAGPGRYKDGTTSTPLLVLEKVIADPVLCQKLVSLFNDANTQNTTDLQQSIQALPGIDKLKYKPDVRNNEVGTEMVKQFEAMKLVPTLFFVDPWGYKGLSLGLVNAVVKDWGCECVFFFNYTRINMGLTNEFVIQHMDSLFGKEVADNLRQRLSSYTTPRDRELDIVESLCKALNPDGKRFVLPFAFKNESGQRTSHHLIFVTKNSRGYSIMKEVMARESTSQPQGVPSFTYNPADTRFPVLFEYARPLDDLKGMLLDQFQGQALSVKGICEKHHVGRPFIEKNYKDVVIQLDDQGIVTTNRTDAHKKRGQCPPDKVIVTFPRSLKNG</sequence>
<dbReference type="InterPro" id="IPR031009">
    <property type="entry name" value="Tcm_partner"/>
</dbReference>
<dbReference type="Proteomes" id="UP000662873">
    <property type="component" value="Chromosome"/>
</dbReference>
<dbReference type="EMBL" id="AP021858">
    <property type="protein sequence ID" value="BBO22920.1"/>
    <property type="molecule type" value="Genomic_DNA"/>
</dbReference>
<dbReference type="NCBIfam" id="TIGR04474">
    <property type="entry name" value="tcm_partner"/>
    <property type="match status" value="1"/>
</dbReference>
<dbReference type="AlphaFoldDB" id="A0A809R5U5"/>
<name>A0A809R5U5_9BACT</name>
<gene>
    <name evidence="2" type="ORF">NPRO_05150</name>
</gene>
<accession>A0A809R5U5</accession>
<evidence type="ECO:0000313" key="3">
    <source>
        <dbReference type="Proteomes" id="UP000662873"/>
    </source>
</evidence>
<organism evidence="2 3">
    <name type="scientific">Candidatus Nitrosymbiomonas proteolyticus</name>
    <dbReference type="NCBI Taxonomy" id="2608984"/>
    <lineage>
        <taxon>Bacteria</taxon>
        <taxon>Bacillati</taxon>
        <taxon>Armatimonadota</taxon>
        <taxon>Armatimonadota incertae sedis</taxon>
        <taxon>Candidatus Nitrosymbiomonas</taxon>
    </lineage>
</organism>
<feature type="domain" description="GMT-like wHTH" evidence="1">
    <location>
        <begin position="278"/>
        <end position="350"/>
    </location>
</feature>
<proteinExistence type="predicted"/>
<evidence type="ECO:0000259" key="1">
    <source>
        <dbReference type="Pfam" id="PF22560"/>
    </source>
</evidence>
<dbReference type="Pfam" id="PF22560">
    <property type="entry name" value="GMT-wHTH"/>
    <property type="match status" value="1"/>
</dbReference>
<reference evidence="2" key="1">
    <citation type="journal article" name="DNA Res.">
        <title>The physiological potential of anammox bacteria as revealed by their core genome structure.</title>
        <authorList>
            <person name="Okubo T."/>
            <person name="Toyoda A."/>
            <person name="Fukuhara K."/>
            <person name="Uchiyama I."/>
            <person name="Harigaya Y."/>
            <person name="Kuroiwa M."/>
            <person name="Suzuki T."/>
            <person name="Murakami Y."/>
            <person name="Suwa Y."/>
            <person name="Takami H."/>
        </authorList>
    </citation>
    <scope>NUCLEOTIDE SEQUENCE</scope>
    <source>
        <strain evidence="2">317325-2</strain>
    </source>
</reference>
<dbReference type="KEGG" id="npy:NPRO_05150"/>
<evidence type="ECO:0000313" key="2">
    <source>
        <dbReference type="EMBL" id="BBO22920.1"/>
    </source>
</evidence>
<dbReference type="InterPro" id="IPR054339">
    <property type="entry name" value="GMT_wHTH"/>
</dbReference>